<comment type="similarity">
    <text evidence="1 2">Belongs to the eIF-2B alpha/beta/delta subunits family.</text>
</comment>
<keyword evidence="4" id="KW-1185">Reference proteome</keyword>
<dbReference type="OrthoDB" id="2502244at2759"/>
<dbReference type="GO" id="GO:0046523">
    <property type="term" value="F:S-methyl-5-thioribose-1-phosphate isomerase activity"/>
    <property type="evidence" value="ECO:0007669"/>
    <property type="project" value="TreeGrafter"/>
</dbReference>
<dbReference type="InterPro" id="IPR037171">
    <property type="entry name" value="NagB/RpiA_transferase-like"/>
</dbReference>
<protein>
    <recommendedName>
        <fullName evidence="5">Nagb/rpia/CoA transferase-like protein</fullName>
    </recommendedName>
</protein>
<comment type="caution">
    <text evidence="3">The sequence shown here is derived from an EMBL/GenBank/DDBJ whole genome shotgun (WGS) entry which is preliminary data.</text>
</comment>
<dbReference type="PANTHER" id="PTHR43475:SF3">
    <property type="entry name" value="TRANSLATION INITIATION FACTOR EIF-2B SUBUNIT FAMILY PROTEIN (AFU_ORTHOLOGUE AFUA_2G14290)"/>
    <property type="match status" value="1"/>
</dbReference>
<reference evidence="3 4" key="1">
    <citation type="submission" date="2015-08" db="EMBL/GenBank/DDBJ databases">
        <title>Next Generation Sequencing and Analysis of the Genome of Puccinia sorghi L Schw, the Causal Agent of Maize Common Rust.</title>
        <authorList>
            <person name="Rochi L."/>
            <person name="Burguener G."/>
            <person name="Darino M."/>
            <person name="Turjanski A."/>
            <person name="Kreff E."/>
            <person name="Dieguez M.J."/>
            <person name="Sacco F."/>
        </authorList>
    </citation>
    <scope>NUCLEOTIDE SEQUENCE [LARGE SCALE GENOMIC DNA]</scope>
    <source>
        <strain evidence="3 4">RO10H11247</strain>
    </source>
</reference>
<organism evidence="3 4">
    <name type="scientific">Puccinia sorghi</name>
    <dbReference type="NCBI Taxonomy" id="27349"/>
    <lineage>
        <taxon>Eukaryota</taxon>
        <taxon>Fungi</taxon>
        <taxon>Dikarya</taxon>
        <taxon>Basidiomycota</taxon>
        <taxon>Pucciniomycotina</taxon>
        <taxon>Pucciniomycetes</taxon>
        <taxon>Pucciniales</taxon>
        <taxon>Pucciniaceae</taxon>
        <taxon>Puccinia</taxon>
    </lineage>
</organism>
<dbReference type="GO" id="GO:0019509">
    <property type="term" value="P:L-methionine salvage from methylthioadenosine"/>
    <property type="evidence" value="ECO:0007669"/>
    <property type="project" value="TreeGrafter"/>
</dbReference>
<dbReference type="SUPFAM" id="SSF100950">
    <property type="entry name" value="NagB/RpiA/CoA transferase-like"/>
    <property type="match status" value="2"/>
</dbReference>
<dbReference type="AlphaFoldDB" id="A0A0L6VPB5"/>
<dbReference type="Pfam" id="PF01008">
    <property type="entry name" value="IF-2B"/>
    <property type="match status" value="1"/>
</dbReference>
<accession>A0A0L6VPB5</accession>
<proteinExistence type="inferred from homology"/>
<evidence type="ECO:0000256" key="1">
    <source>
        <dbReference type="ARBA" id="ARBA00007251"/>
    </source>
</evidence>
<evidence type="ECO:0000256" key="2">
    <source>
        <dbReference type="RuleBase" id="RU003814"/>
    </source>
</evidence>
<evidence type="ECO:0008006" key="5">
    <source>
        <dbReference type="Google" id="ProtNLM"/>
    </source>
</evidence>
<name>A0A0L6VPB5_9BASI</name>
<evidence type="ECO:0000313" key="3">
    <source>
        <dbReference type="EMBL" id="KNZ62568.1"/>
    </source>
</evidence>
<dbReference type="Gene3D" id="3.40.50.10470">
    <property type="entry name" value="Translation initiation factor eif-2b, domain 2"/>
    <property type="match status" value="1"/>
</dbReference>
<gene>
    <name evidence="3" type="ORF">VP01_1254g4</name>
</gene>
<dbReference type="EMBL" id="LAVV01002832">
    <property type="protein sequence ID" value="KNZ62568.1"/>
    <property type="molecule type" value="Genomic_DNA"/>
</dbReference>
<sequence>MPHPGQYEYDYRFPYLPPHLAYGTPHVAVDPHARIMEQFANPMDQHHKRHNWREEILKGDPDKAIDDNLREASRLVISLITSGPLDQPYGQGAFNSPIEFSFFALDASAVIPLNEGDVIPSALELSQKSITSLLPKLDVAKDLKVVEEKEDFESAAGKDFLERLGVDTHHWHPIGSVYLPPHLSNSLDSILADQDSRPDALSLQLWAYWTEVMAWHLAHLREDAQVSTSYALVKSLYPVRPSVDDGKVSLEELERIMINAIATEADRARRATETLIHEGISECLHNPKFAPPENSLEKMHIITAGTSSAVYNVIAKLITHVLARKPSLTESGGKSTINRKIMDLKITVAESRPLCEGVTLALKLSHVVETYLEYRDRGSKHAGQASAVPSVANLGPSCLDPSIQARLRQDMSNVERLRNFHPQQPPSLALMDLLQQLDDKKEKKEPQVSIELITDAAVVSTIMAAGASNVKPIVLLGADRVLANGNVVNKVGSAQMAWAGKSSGGIVLILCRADRVHSQGMPQPPKGSSASDQLIPGWEPTLSAEMIDQLKGSSHLTISNPTFEDVDNQYISGYITELGFMGHDMLTEFSNMRSDLEKVVWTETALTK</sequence>
<dbReference type="VEuPathDB" id="FungiDB:VP01_1254g4"/>
<dbReference type="Proteomes" id="UP000037035">
    <property type="component" value="Unassembled WGS sequence"/>
</dbReference>
<dbReference type="PANTHER" id="PTHR43475">
    <property type="entry name" value="METHYLTHIORIBOSE-1-PHOSPHATE ISOMERASE"/>
    <property type="match status" value="1"/>
</dbReference>
<evidence type="ECO:0000313" key="4">
    <source>
        <dbReference type="Proteomes" id="UP000037035"/>
    </source>
</evidence>
<dbReference type="InterPro" id="IPR042529">
    <property type="entry name" value="IF_2B-like_C"/>
</dbReference>
<dbReference type="STRING" id="27349.A0A0L6VPB5"/>
<dbReference type="InterPro" id="IPR000649">
    <property type="entry name" value="IF-2B-related"/>
</dbReference>